<dbReference type="SUPFAM" id="SSF161098">
    <property type="entry name" value="MetI-like"/>
    <property type="match status" value="1"/>
</dbReference>
<evidence type="ECO:0000259" key="8">
    <source>
        <dbReference type="PROSITE" id="PS50928"/>
    </source>
</evidence>
<feature type="transmembrane region" description="Helical" evidence="7">
    <location>
        <begin position="105"/>
        <end position="129"/>
    </location>
</feature>
<comment type="similarity">
    <text evidence="7">Belongs to the binding-protein-dependent transport system permease family.</text>
</comment>
<keyword evidence="2 7" id="KW-0813">Transport</keyword>
<name>A0A4Q9DF07_9BACL</name>
<dbReference type="EMBL" id="SIRE01000045">
    <property type="protein sequence ID" value="TBL68489.1"/>
    <property type="molecule type" value="Genomic_DNA"/>
</dbReference>
<organism evidence="9 10">
    <name type="scientific">Paenibacillus thalictri</name>
    <dbReference type="NCBI Taxonomy" id="2527873"/>
    <lineage>
        <taxon>Bacteria</taxon>
        <taxon>Bacillati</taxon>
        <taxon>Bacillota</taxon>
        <taxon>Bacilli</taxon>
        <taxon>Bacillales</taxon>
        <taxon>Paenibacillaceae</taxon>
        <taxon>Paenibacillus</taxon>
    </lineage>
</organism>
<evidence type="ECO:0000256" key="7">
    <source>
        <dbReference type="RuleBase" id="RU363032"/>
    </source>
</evidence>
<dbReference type="PANTHER" id="PTHR43744:SF12">
    <property type="entry name" value="ABC TRANSPORTER PERMEASE PROTEIN MG189-RELATED"/>
    <property type="match status" value="1"/>
</dbReference>
<dbReference type="AlphaFoldDB" id="A0A4Q9DF07"/>
<evidence type="ECO:0000256" key="2">
    <source>
        <dbReference type="ARBA" id="ARBA00022448"/>
    </source>
</evidence>
<evidence type="ECO:0000256" key="3">
    <source>
        <dbReference type="ARBA" id="ARBA00022475"/>
    </source>
</evidence>
<feature type="transmembrane region" description="Helical" evidence="7">
    <location>
        <begin position="141"/>
        <end position="159"/>
    </location>
</feature>
<feature type="transmembrane region" description="Helical" evidence="7">
    <location>
        <begin position="180"/>
        <end position="203"/>
    </location>
</feature>
<dbReference type="GO" id="GO:0055085">
    <property type="term" value="P:transmembrane transport"/>
    <property type="evidence" value="ECO:0007669"/>
    <property type="project" value="InterPro"/>
</dbReference>
<feature type="domain" description="ABC transmembrane type-1" evidence="8">
    <location>
        <begin position="70"/>
        <end position="259"/>
    </location>
</feature>
<keyword evidence="6 7" id="KW-0472">Membrane</keyword>
<reference evidence="9 10" key="1">
    <citation type="submission" date="2019-02" db="EMBL/GenBank/DDBJ databases">
        <title>Paenibacillus sp. nov., isolated from surface-sterilized tissue of Thalictrum simplex L.</title>
        <authorList>
            <person name="Tuo L."/>
        </authorList>
    </citation>
    <scope>NUCLEOTIDE SEQUENCE [LARGE SCALE GENOMIC DNA]</scope>
    <source>
        <strain evidence="9 10">N2SHLJ1</strain>
    </source>
</reference>
<evidence type="ECO:0000313" key="9">
    <source>
        <dbReference type="EMBL" id="TBL68489.1"/>
    </source>
</evidence>
<proteinExistence type="inferred from homology"/>
<comment type="subcellular location">
    <subcellularLocation>
        <location evidence="1 7">Cell membrane</location>
        <topology evidence="1 7">Multi-pass membrane protein</topology>
    </subcellularLocation>
</comment>
<dbReference type="CDD" id="cd06261">
    <property type="entry name" value="TM_PBP2"/>
    <property type="match status" value="1"/>
</dbReference>
<evidence type="ECO:0000256" key="1">
    <source>
        <dbReference type="ARBA" id="ARBA00004651"/>
    </source>
</evidence>
<accession>A0A4Q9DF07</accession>
<dbReference type="InterPro" id="IPR035906">
    <property type="entry name" value="MetI-like_sf"/>
</dbReference>
<dbReference type="Proteomes" id="UP000293142">
    <property type="component" value="Unassembled WGS sequence"/>
</dbReference>
<dbReference type="InterPro" id="IPR000515">
    <property type="entry name" value="MetI-like"/>
</dbReference>
<feature type="transmembrane region" description="Helical" evidence="7">
    <location>
        <begin position="238"/>
        <end position="257"/>
    </location>
</feature>
<dbReference type="Gene3D" id="1.10.3720.10">
    <property type="entry name" value="MetI-like"/>
    <property type="match status" value="1"/>
</dbReference>
<gene>
    <name evidence="9" type="ORF">EYB31_37970</name>
</gene>
<comment type="caution">
    <text evidence="9">The sequence shown here is derived from an EMBL/GenBank/DDBJ whole genome shotgun (WGS) entry which is preliminary data.</text>
</comment>
<evidence type="ECO:0000256" key="4">
    <source>
        <dbReference type="ARBA" id="ARBA00022692"/>
    </source>
</evidence>
<evidence type="ECO:0000256" key="5">
    <source>
        <dbReference type="ARBA" id="ARBA00022989"/>
    </source>
</evidence>
<dbReference type="PROSITE" id="PS50928">
    <property type="entry name" value="ABC_TM1"/>
    <property type="match status" value="1"/>
</dbReference>
<protein>
    <submittedName>
        <fullName evidence="9">Carbohydrate ABC transporter permease</fullName>
    </submittedName>
</protein>
<dbReference type="Pfam" id="PF00528">
    <property type="entry name" value="BPD_transp_1"/>
    <property type="match status" value="1"/>
</dbReference>
<keyword evidence="3" id="KW-1003">Cell membrane</keyword>
<evidence type="ECO:0000313" key="10">
    <source>
        <dbReference type="Proteomes" id="UP000293142"/>
    </source>
</evidence>
<feature type="transmembrane region" description="Helical" evidence="7">
    <location>
        <begin position="69"/>
        <end position="93"/>
    </location>
</feature>
<dbReference type="OrthoDB" id="9771544at2"/>
<keyword evidence="4 7" id="KW-0812">Transmembrane</keyword>
<keyword evidence="10" id="KW-1185">Reference proteome</keyword>
<dbReference type="RefSeq" id="WP_131018842.1">
    <property type="nucleotide sequence ID" value="NZ_SIRE01000045.1"/>
</dbReference>
<keyword evidence="5 7" id="KW-1133">Transmembrane helix</keyword>
<sequence>MSKLQSRYGIVYIIAAIGALLTLYPYVWMVSTSLKNQTEVFTSGLSLLPQVFSLSGFERAFQAAPVGRFLFNSLFVTVITTIGVAFTSIFAGYALGRLQFKGRDFIFLLILGTMMIPHQATMIPSYILLNWFGWINEYKALIIPHMVYPFAIFVIRNFLLSLPKELEEAAMIDGCSRNQTLFRIILPNIKPALATVVIFTFTYNWNDFFYPLVMTKTNEMRTAQVGLAVLKSQFPMEWPMLMAATVLTSIPVFLIYFSFQRFFVKGVVGSAVKG</sequence>
<feature type="transmembrane region" description="Helical" evidence="7">
    <location>
        <begin position="9"/>
        <end position="27"/>
    </location>
</feature>
<dbReference type="GO" id="GO:0005886">
    <property type="term" value="C:plasma membrane"/>
    <property type="evidence" value="ECO:0007669"/>
    <property type="project" value="UniProtKB-SubCell"/>
</dbReference>
<dbReference type="PANTHER" id="PTHR43744">
    <property type="entry name" value="ABC TRANSPORTER PERMEASE PROTEIN MG189-RELATED-RELATED"/>
    <property type="match status" value="1"/>
</dbReference>
<evidence type="ECO:0000256" key="6">
    <source>
        <dbReference type="ARBA" id="ARBA00023136"/>
    </source>
</evidence>